<organism evidence="5 6">
    <name type="scientific">Lactuca saligna</name>
    <name type="common">Willowleaf lettuce</name>
    <dbReference type="NCBI Taxonomy" id="75948"/>
    <lineage>
        <taxon>Eukaryota</taxon>
        <taxon>Viridiplantae</taxon>
        <taxon>Streptophyta</taxon>
        <taxon>Embryophyta</taxon>
        <taxon>Tracheophyta</taxon>
        <taxon>Spermatophyta</taxon>
        <taxon>Magnoliopsida</taxon>
        <taxon>eudicotyledons</taxon>
        <taxon>Gunneridae</taxon>
        <taxon>Pentapetalae</taxon>
        <taxon>asterids</taxon>
        <taxon>campanulids</taxon>
        <taxon>Asterales</taxon>
        <taxon>Asteraceae</taxon>
        <taxon>Cichorioideae</taxon>
        <taxon>Cichorieae</taxon>
        <taxon>Lactucinae</taxon>
        <taxon>Lactuca</taxon>
    </lineage>
</organism>
<dbReference type="PROSITE" id="PS50985">
    <property type="entry name" value="GRAS"/>
    <property type="match status" value="1"/>
</dbReference>
<keyword evidence="1" id="KW-0805">Transcription regulation</keyword>
<reference evidence="5" key="1">
    <citation type="submission" date="2023-04" db="EMBL/GenBank/DDBJ databases">
        <authorList>
            <person name="Vijverberg K."/>
            <person name="Xiong W."/>
            <person name="Schranz E."/>
        </authorList>
    </citation>
    <scope>NUCLEOTIDE SEQUENCE</scope>
</reference>
<feature type="region of interest" description="Disordered" evidence="4">
    <location>
        <begin position="1"/>
        <end position="33"/>
    </location>
</feature>
<evidence type="ECO:0000256" key="2">
    <source>
        <dbReference type="ARBA" id="ARBA00023163"/>
    </source>
</evidence>
<dbReference type="InterPro" id="IPR005202">
    <property type="entry name" value="TF_GRAS"/>
</dbReference>
<feature type="compositionally biased region" description="Low complexity" evidence="4">
    <location>
        <begin position="293"/>
        <end position="303"/>
    </location>
</feature>
<evidence type="ECO:0000256" key="3">
    <source>
        <dbReference type="PROSITE-ProRule" id="PRU01191"/>
    </source>
</evidence>
<comment type="caution">
    <text evidence="3">Lacks conserved residue(s) required for the propagation of feature annotation.</text>
</comment>
<accession>A0AA35ZBU0</accession>
<feature type="compositionally biased region" description="Polar residues" evidence="4">
    <location>
        <begin position="1"/>
        <end position="14"/>
    </location>
</feature>
<sequence length="309" mass="34811">MSTQRLDLPCNTNFPRKESTRSQPVIRPVGPISLDNNNNTIEARTTNCSLKHTVVEKERYLDNRNKGLKRLYQDEQDESFRAKRKRGCSKVEEFGENEDNFWFSKQGFVLDHSATSLPFSPQLRTSPWSFVNELADLGERGVSSGSHRQRVVNENVIGVGVGIEEQFAGKSSEFGCRRYERVGAPNPNQSLDLLAIGNTNHDEEVGFELISLLLACLEAIGVKNIAAINHFISKLGELASPRGDSSISRLAAYYTEALALRVREFGPIFSRFLFLERLIRSKKRMDSFTSLESSNPNPNSSISRQTRFC</sequence>
<name>A0AA35ZBU0_LACSI</name>
<feature type="region of interest" description="Disordered" evidence="4">
    <location>
        <begin position="288"/>
        <end position="309"/>
    </location>
</feature>
<dbReference type="Proteomes" id="UP001177003">
    <property type="component" value="Chromosome 6"/>
</dbReference>
<gene>
    <name evidence="5" type="ORF">LSALG_LOCUS28172</name>
</gene>
<proteinExistence type="inferred from homology"/>
<dbReference type="Pfam" id="PF03514">
    <property type="entry name" value="GRAS"/>
    <property type="match status" value="1"/>
</dbReference>
<feature type="short sequence motif" description="LxCxE motif" evidence="3">
    <location>
        <begin position="214"/>
        <end position="218"/>
    </location>
</feature>
<protein>
    <submittedName>
        <fullName evidence="5">Uncharacterized protein</fullName>
    </submittedName>
</protein>
<evidence type="ECO:0000313" key="6">
    <source>
        <dbReference type="Proteomes" id="UP001177003"/>
    </source>
</evidence>
<evidence type="ECO:0000256" key="1">
    <source>
        <dbReference type="ARBA" id="ARBA00023015"/>
    </source>
</evidence>
<keyword evidence="6" id="KW-1185">Reference proteome</keyword>
<evidence type="ECO:0000256" key="4">
    <source>
        <dbReference type="SAM" id="MobiDB-lite"/>
    </source>
</evidence>
<evidence type="ECO:0000313" key="5">
    <source>
        <dbReference type="EMBL" id="CAI9288907.1"/>
    </source>
</evidence>
<dbReference type="AlphaFoldDB" id="A0AA35ZBU0"/>
<keyword evidence="2" id="KW-0804">Transcription</keyword>
<comment type="similarity">
    <text evidence="3">Belongs to the GRAS family.</text>
</comment>
<dbReference type="EMBL" id="OX465082">
    <property type="protein sequence ID" value="CAI9288907.1"/>
    <property type="molecule type" value="Genomic_DNA"/>
</dbReference>